<protein>
    <submittedName>
        <fullName evidence="2">Alpha/Beta hydrolase protein</fullName>
    </submittedName>
</protein>
<dbReference type="Gene3D" id="3.40.50.1820">
    <property type="entry name" value="alpha/beta hydrolase"/>
    <property type="match status" value="1"/>
</dbReference>
<evidence type="ECO:0000313" key="2">
    <source>
        <dbReference type="EMBL" id="KAH6898196.1"/>
    </source>
</evidence>
<comment type="caution">
    <text evidence="2">The sequence shown here is derived from an EMBL/GenBank/DDBJ whole genome shotgun (WGS) entry which is preliminary data.</text>
</comment>
<dbReference type="PANTHER" id="PTHR45763:SF46">
    <property type="entry name" value="AB HYDROLASE-1 DOMAIN-CONTAINING PROTEIN"/>
    <property type="match status" value="1"/>
</dbReference>
<dbReference type="Pfam" id="PF00561">
    <property type="entry name" value="Abhydrolase_1"/>
    <property type="match status" value="1"/>
</dbReference>
<keyword evidence="2" id="KW-0378">Hydrolase</keyword>
<gene>
    <name evidence="2" type="ORF">B0T10DRAFT_555530</name>
</gene>
<dbReference type="InterPro" id="IPR029058">
    <property type="entry name" value="AB_hydrolase_fold"/>
</dbReference>
<dbReference type="Proteomes" id="UP000777438">
    <property type="component" value="Unassembled WGS sequence"/>
</dbReference>
<organism evidence="2 3">
    <name type="scientific">Thelonectria olida</name>
    <dbReference type="NCBI Taxonomy" id="1576542"/>
    <lineage>
        <taxon>Eukaryota</taxon>
        <taxon>Fungi</taxon>
        <taxon>Dikarya</taxon>
        <taxon>Ascomycota</taxon>
        <taxon>Pezizomycotina</taxon>
        <taxon>Sordariomycetes</taxon>
        <taxon>Hypocreomycetidae</taxon>
        <taxon>Hypocreales</taxon>
        <taxon>Nectriaceae</taxon>
        <taxon>Thelonectria</taxon>
    </lineage>
</organism>
<reference evidence="2 3" key="1">
    <citation type="journal article" date="2021" name="Nat. Commun.">
        <title>Genetic determinants of endophytism in the Arabidopsis root mycobiome.</title>
        <authorList>
            <person name="Mesny F."/>
            <person name="Miyauchi S."/>
            <person name="Thiergart T."/>
            <person name="Pickel B."/>
            <person name="Atanasova L."/>
            <person name="Karlsson M."/>
            <person name="Huettel B."/>
            <person name="Barry K.W."/>
            <person name="Haridas S."/>
            <person name="Chen C."/>
            <person name="Bauer D."/>
            <person name="Andreopoulos W."/>
            <person name="Pangilinan J."/>
            <person name="LaButti K."/>
            <person name="Riley R."/>
            <person name="Lipzen A."/>
            <person name="Clum A."/>
            <person name="Drula E."/>
            <person name="Henrissat B."/>
            <person name="Kohler A."/>
            <person name="Grigoriev I.V."/>
            <person name="Martin F.M."/>
            <person name="Hacquard S."/>
        </authorList>
    </citation>
    <scope>NUCLEOTIDE SEQUENCE [LARGE SCALE GENOMIC DNA]</scope>
    <source>
        <strain evidence="2 3">MPI-CAGE-CH-0241</strain>
    </source>
</reference>
<sequence length="322" mass="35868">MATGQGEGKTLLTFRLPKTRRLIAWAEFGSTTGRPIIFFHGTPSSRLECQEFHQELCEHNIRLIAPDRPGFGRSEFQTGRSIGDYAREIVTLAQHLKLQEYVIMGGSGGGPYALACARYINPNEGLKAVAVVAGLAPFACPLKGVNWNTKLSLYMAKWTPGLLKWLSGYSLPLPKSPPTGPLEDFVVDPAVEAEVEKKIEALIKQLKPRDQQALSKPETRKGFAATLIESCVQGYSGYEHESNLFVKEWDFNLEDINFASDHARPLTLWYGTDDENATTQMGRWIADRVPGAVFREEQGETHFTLGLKFVALCEELLHLGRE</sequence>
<dbReference type="GO" id="GO:0016787">
    <property type="term" value="F:hydrolase activity"/>
    <property type="evidence" value="ECO:0007669"/>
    <property type="project" value="UniProtKB-KW"/>
</dbReference>
<evidence type="ECO:0000259" key="1">
    <source>
        <dbReference type="Pfam" id="PF00561"/>
    </source>
</evidence>
<evidence type="ECO:0000313" key="3">
    <source>
        <dbReference type="Proteomes" id="UP000777438"/>
    </source>
</evidence>
<dbReference type="InterPro" id="IPR000073">
    <property type="entry name" value="AB_hydrolase_1"/>
</dbReference>
<dbReference type="PANTHER" id="PTHR45763">
    <property type="entry name" value="HYDROLASE, ALPHA/BETA FOLD FAMILY PROTEIN, EXPRESSED-RELATED"/>
    <property type="match status" value="1"/>
</dbReference>
<dbReference type="AlphaFoldDB" id="A0A9P8WFL7"/>
<dbReference type="OrthoDB" id="294702at2759"/>
<proteinExistence type="predicted"/>
<dbReference type="SUPFAM" id="SSF53474">
    <property type="entry name" value="alpha/beta-Hydrolases"/>
    <property type="match status" value="1"/>
</dbReference>
<dbReference type="PRINTS" id="PR00111">
    <property type="entry name" value="ABHYDROLASE"/>
</dbReference>
<accession>A0A9P8WFL7</accession>
<name>A0A9P8WFL7_9HYPO</name>
<keyword evidence="3" id="KW-1185">Reference proteome</keyword>
<dbReference type="EMBL" id="JAGPYM010000002">
    <property type="protein sequence ID" value="KAH6898196.1"/>
    <property type="molecule type" value="Genomic_DNA"/>
</dbReference>
<feature type="domain" description="AB hydrolase-1" evidence="1">
    <location>
        <begin position="35"/>
        <end position="175"/>
    </location>
</feature>